<dbReference type="FunFam" id="3.40.50.970:FF:000129">
    <property type="entry name" value="Transketolase"/>
    <property type="match status" value="1"/>
</dbReference>
<evidence type="ECO:0000256" key="4">
    <source>
        <dbReference type="ARBA" id="ARBA00001946"/>
    </source>
</evidence>
<dbReference type="FunFam" id="3.40.50.970:FF:000033">
    <property type="entry name" value="Transketolase isoform 1"/>
    <property type="match status" value="1"/>
</dbReference>
<dbReference type="InterPro" id="IPR016024">
    <property type="entry name" value="ARM-type_fold"/>
</dbReference>
<evidence type="ECO:0000256" key="3">
    <source>
        <dbReference type="ARBA" id="ARBA00001941"/>
    </source>
</evidence>
<comment type="cofactor">
    <cofactor evidence="3">
        <name>Co(2+)</name>
        <dbReference type="ChEBI" id="CHEBI:48828"/>
    </cofactor>
</comment>
<dbReference type="GO" id="GO:0003723">
    <property type="term" value="F:RNA binding"/>
    <property type="evidence" value="ECO:0007669"/>
    <property type="project" value="InterPro"/>
</dbReference>
<dbReference type="OrthoDB" id="10267175at2759"/>
<dbReference type="EC" id="2.2.1.1" evidence="9"/>
<keyword evidence="13" id="KW-0106">Calcium</keyword>
<dbReference type="NCBIfam" id="NF004559">
    <property type="entry name" value="PRK05899.2-5"/>
    <property type="match status" value="1"/>
</dbReference>
<dbReference type="GO" id="GO:0046872">
    <property type="term" value="F:metal ion binding"/>
    <property type="evidence" value="ECO:0007669"/>
    <property type="project" value="UniProtKB-KW"/>
</dbReference>
<evidence type="ECO:0000256" key="6">
    <source>
        <dbReference type="ARBA" id="ARBA00004173"/>
    </source>
</evidence>
<dbReference type="STRING" id="6336.A0A0V0SBL9"/>
<keyword evidence="15" id="KW-0786">Thiamine pyrophosphate</keyword>
<proteinExistence type="inferred from homology"/>
<comment type="subcellular location">
    <subcellularLocation>
        <location evidence="6">Mitochondrion</location>
    </subcellularLocation>
</comment>
<comment type="similarity">
    <text evidence="7">Belongs to the transketolase family.</text>
</comment>
<dbReference type="Proteomes" id="UP000054630">
    <property type="component" value="Unassembled WGS sequence"/>
</dbReference>
<keyword evidence="10" id="KW-0808">Transferase</keyword>
<dbReference type="InterPro" id="IPR011989">
    <property type="entry name" value="ARM-like"/>
</dbReference>
<evidence type="ECO:0000256" key="16">
    <source>
        <dbReference type="ARBA" id="ARBA00023128"/>
    </source>
</evidence>
<dbReference type="GO" id="GO:0030976">
    <property type="term" value="F:thiamine pyrophosphate binding"/>
    <property type="evidence" value="ECO:0007669"/>
    <property type="project" value="TreeGrafter"/>
</dbReference>
<evidence type="ECO:0000256" key="14">
    <source>
        <dbReference type="ARBA" id="ARBA00022842"/>
    </source>
</evidence>
<dbReference type="GO" id="GO:0004802">
    <property type="term" value="F:transketolase activity"/>
    <property type="evidence" value="ECO:0007669"/>
    <property type="project" value="UniProtKB-EC"/>
</dbReference>
<dbReference type="Gene3D" id="1.25.10.10">
    <property type="entry name" value="Leucine-rich Repeat Variant"/>
    <property type="match status" value="2"/>
</dbReference>
<dbReference type="SUPFAM" id="SSF52922">
    <property type="entry name" value="TK C-terminal domain-like"/>
    <property type="match status" value="1"/>
</dbReference>
<reference evidence="18 19" key="1">
    <citation type="submission" date="2015-01" db="EMBL/GenBank/DDBJ databases">
        <title>Evolution of Trichinella species and genotypes.</title>
        <authorList>
            <person name="Korhonen P.K."/>
            <person name="Edoardo P."/>
            <person name="Giuseppe L.R."/>
            <person name="Gasser R.B."/>
        </authorList>
    </citation>
    <scope>NUCLEOTIDE SEQUENCE [LARGE SCALE GENOMIC DNA]</scope>
    <source>
        <strain evidence="18">ISS37</strain>
    </source>
</reference>
<dbReference type="Pfam" id="PF00456">
    <property type="entry name" value="Transketolase_N"/>
    <property type="match status" value="1"/>
</dbReference>
<evidence type="ECO:0000313" key="19">
    <source>
        <dbReference type="Proteomes" id="UP000054630"/>
    </source>
</evidence>
<evidence type="ECO:0000256" key="12">
    <source>
        <dbReference type="ARBA" id="ARBA00022737"/>
    </source>
</evidence>
<dbReference type="InterPro" id="IPR029061">
    <property type="entry name" value="THDP-binding"/>
</dbReference>
<dbReference type="SMART" id="SM00025">
    <property type="entry name" value="Pumilio"/>
    <property type="match status" value="4"/>
</dbReference>
<keyword evidence="14" id="KW-0460">Magnesium</keyword>
<dbReference type="Pfam" id="PF22493">
    <property type="entry name" value="PUF_NOP9"/>
    <property type="match status" value="1"/>
</dbReference>
<dbReference type="InterPro" id="IPR033248">
    <property type="entry name" value="Transketolase_C"/>
</dbReference>
<comment type="cofactor">
    <cofactor evidence="5">
        <name>thiamine diphosphate</name>
        <dbReference type="ChEBI" id="CHEBI:58937"/>
    </cofactor>
</comment>
<dbReference type="Gene3D" id="3.40.50.920">
    <property type="match status" value="1"/>
</dbReference>
<dbReference type="SUPFAM" id="SSF52518">
    <property type="entry name" value="Thiamin diphosphate-binding fold (THDP-binding)"/>
    <property type="match status" value="2"/>
</dbReference>
<evidence type="ECO:0000256" key="1">
    <source>
        <dbReference type="ARBA" id="ARBA00001913"/>
    </source>
</evidence>
<gene>
    <name evidence="18" type="primary">Tkt</name>
    <name evidence="18" type="ORF">T07_11047</name>
</gene>
<evidence type="ECO:0000256" key="13">
    <source>
        <dbReference type="ARBA" id="ARBA00022837"/>
    </source>
</evidence>
<evidence type="ECO:0000256" key="10">
    <source>
        <dbReference type="ARBA" id="ARBA00022679"/>
    </source>
</evidence>
<evidence type="ECO:0000256" key="9">
    <source>
        <dbReference type="ARBA" id="ARBA00013152"/>
    </source>
</evidence>
<comment type="subunit">
    <text evidence="8">Homodimer.</text>
</comment>
<dbReference type="Pfam" id="PF02780">
    <property type="entry name" value="Transketolase_C"/>
    <property type="match status" value="1"/>
</dbReference>
<comment type="cofactor">
    <cofactor evidence="4">
        <name>Mg(2+)</name>
        <dbReference type="ChEBI" id="CHEBI:18420"/>
    </cofactor>
</comment>
<dbReference type="PANTHER" id="PTHR43195">
    <property type="entry name" value="TRANSKETOLASE"/>
    <property type="match status" value="1"/>
</dbReference>
<keyword evidence="12" id="KW-0677">Repeat</keyword>
<comment type="cofactor">
    <cofactor evidence="2">
        <name>Mn(2+)</name>
        <dbReference type="ChEBI" id="CHEBI:29035"/>
    </cofactor>
</comment>
<keyword evidence="16" id="KW-0496">Mitochondrion</keyword>
<sequence length="1291" mass="144089">MSHKFDSFLTLRIPSEPEKKFFDCKNSAVLHSKTGHKLCSSSFALSLFIAFSEVGNIGWQVGWEKLKMQFIKFNNEANEIFSTHARRRKNSTGRYFTHPAVEESKKSPSSNQYFGKFEELKHYIEQLSRTVQSDEANMSEEEKSILFKNLLSECDGHEISVLREKDCFNNLLIIIGNNASIAMELLWKIVKIRKKVILTLMTSYGGALEKLLAVALNESEGSRKASVLLKLSEIALENVDSLSVQHGGSHLLRRLGSAISGVEKCAHNGATPIFSAKNENEPKRFEANFLNQAEFISVYNNLAGRVLNWKSIREFANREPFSLLVQDFIAFDSSFNCTFVNGLLPSILEENKKTVYSMLTNKQASRVWDQYIRFSSIENVLKLYENCFRGSVARLISDQYANYPLQQMIRKVDDSVLAKELYEEVLQCFDEIWKARLYGVVHSLCIFVREKPQLETILVEKIKAVLNCRDPKICEAHFLRCLLSMQCYVQDKVFLKKVKYFGSVLTQTLATFSTKEFFFEQMLNLPYEDFLQISSSSLGSYAVEALIKAAETLDQRRAVVNKILPITFKLANGRFGSRVLECVWENCDVEERLPIMDAMLKCSLNSQTGKLLAAKFSLDKYKISVRQWISYMKNSETKCSILLLVGKINMKHDKCWSTARMPSALPDLHTIQELKDIAHKLRIHSIRATNASNSGHPTSCCSMAEIMSVLFFHTMKYDPKNPRDPYNDRFILSKGHAGPILYACWVEAGLIPESELLNLRKIDSDLEGHPTPRLSFVDVATGSLGQGLSCAAGMAYVMKFMDKIDSRVYCVLGDGESAEGSVWEALHFAGMYELDNLVAIFDINRLGQSQPASLGHRIDVYQQRFEAFGWNVECVDGHDVEALCRSFSSAAGVKHKPTAIVAKTFKGFGIPKVEDQENWHGKALGKEAAAALEAINSRIKNLDHHKLSINLPRIDPSKPLKANDFSNIKLSEPPNYKIGEKVATRLAYGTALVKLGKSCDRVVALDGDVKNSTFADKFKNAFPDRFIECFISEQNMVGVAVGCSTRSRTLPFCSTFATFFTRAFDQLRMGAISGANVKCCGSHAGVSIGEDGPSQMGLEDIAMFRTLPGSTVFYPSDAVSCERAVELAARVNGICFIRTGRPNTPVIYSNEEQFSIGQAKIVRHSDKDRLMIVTAGVTLFEAFTAADVLAKEKGLHVCICDLFTVKPIDKRTLAEQAKRVGGKVLTVEDHYPEGGIGDAVASVLAEYSNIQLKSLAVNALPRSGPPDSLMDMFGISAKHIIEACVQLAGHA</sequence>
<dbReference type="SMART" id="SM00861">
    <property type="entry name" value="Transket_pyr"/>
    <property type="match status" value="1"/>
</dbReference>
<dbReference type="InterPro" id="IPR001313">
    <property type="entry name" value="Pumilio_RNA-bd_rpt"/>
</dbReference>
<dbReference type="GO" id="GO:0005739">
    <property type="term" value="C:mitochondrion"/>
    <property type="evidence" value="ECO:0007669"/>
    <property type="project" value="UniProtKB-SubCell"/>
</dbReference>
<dbReference type="CDD" id="cd02012">
    <property type="entry name" value="TPP_TK"/>
    <property type="match status" value="1"/>
</dbReference>
<dbReference type="PROSITE" id="PS00802">
    <property type="entry name" value="TRANSKETOLASE_2"/>
    <property type="match status" value="1"/>
</dbReference>
<accession>A0A0V0SBL9</accession>
<evidence type="ECO:0000259" key="17">
    <source>
        <dbReference type="SMART" id="SM00861"/>
    </source>
</evidence>
<dbReference type="Pfam" id="PF02779">
    <property type="entry name" value="Transket_pyr"/>
    <property type="match status" value="1"/>
</dbReference>
<protein>
    <recommendedName>
        <fullName evidence="9">transketolase</fullName>
        <ecNumber evidence="9">2.2.1.1</ecNumber>
    </recommendedName>
</protein>
<dbReference type="InterPro" id="IPR051424">
    <property type="entry name" value="Transketolase-like"/>
</dbReference>
<name>A0A0V0SBL9_9BILA</name>
<evidence type="ECO:0000256" key="5">
    <source>
        <dbReference type="ARBA" id="ARBA00001964"/>
    </source>
</evidence>
<comment type="cofactor">
    <cofactor evidence="1">
        <name>Ca(2+)</name>
        <dbReference type="ChEBI" id="CHEBI:29108"/>
    </cofactor>
</comment>
<evidence type="ECO:0000256" key="15">
    <source>
        <dbReference type="ARBA" id="ARBA00023052"/>
    </source>
</evidence>
<feature type="domain" description="Transketolase-like pyrimidine-binding" evidence="17">
    <location>
        <begin position="982"/>
        <end position="1146"/>
    </location>
</feature>
<evidence type="ECO:0000256" key="7">
    <source>
        <dbReference type="ARBA" id="ARBA00007131"/>
    </source>
</evidence>
<dbReference type="SUPFAM" id="SSF48371">
    <property type="entry name" value="ARM repeat"/>
    <property type="match status" value="1"/>
</dbReference>
<evidence type="ECO:0000256" key="11">
    <source>
        <dbReference type="ARBA" id="ARBA00022723"/>
    </source>
</evidence>
<evidence type="ECO:0000256" key="8">
    <source>
        <dbReference type="ARBA" id="ARBA00011738"/>
    </source>
</evidence>
<dbReference type="InterPro" id="IPR005474">
    <property type="entry name" value="Transketolase_N"/>
</dbReference>
<comment type="caution">
    <text evidence="18">The sequence shown here is derived from an EMBL/GenBank/DDBJ whole genome shotgun (WGS) entry which is preliminary data.</text>
</comment>
<evidence type="ECO:0000256" key="2">
    <source>
        <dbReference type="ARBA" id="ARBA00001936"/>
    </source>
</evidence>
<keyword evidence="19" id="KW-1185">Reference proteome</keyword>
<evidence type="ECO:0000313" key="18">
    <source>
        <dbReference type="EMBL" id="KRX24062.1"/>
    </source>
</evidence>
<organism evidence="18 19">
    <name type="scientific">Trichinella nelsoni</name>
    <dbReference type="NCBI Taxonomy" id="6336"/>
    <lineage>
        <taxon>Eukaryota</taxon>
        <taxon>Metazoa</taxon>
        <taxon>Ecdysozoa</taxon>
        <taxon>Nematoda</taxon>
        <taxon>Enoplea</taxon>
        <taxon>Dorylaimia</taxon>
        <taxon>Trichinellida</taxon>
        <taxon>Trichinellidae</taxon>
        <taxon>Trichinella</taxon>
    </lineage>
</organism>
<dbReference type="InterPro" id="IPR005475">
    <property type="entry name" value="Transketolase-like_Pyr-bd"/>
</dbReference>
<dbReference type="CDD" id="cd07033">
    <property type="entry name" value="TPP_PYR_DXS_TK_like"/>
    <property type="match status" value="1"/>
</dbReference>
<keyword evidence="11" id="KW-0479">Metal-binding</keyword>
<dbReference type="PANTHER" id="PTHR43195:SF1">
    <property type="entry name" value="FI06132P-RELATED"/>
    <property type="match status" value="1"/>
</dbReference>
<dbReference type="EMBL" id="JYDL01000020">
    <property type="protein sequence ID" value="KRX24062.1"/>
    <property type="molecule type" value="Genomic_DNA"/>
</dbReference>
<dbReference type="Gene3D" id="3.40.50.970">
    <property type="match status" value="2"/>
</dbReference>
<dbReference type="InterPro" id="IPR020826">
    <property type="entry name" value="Transketolase_BS"/>
</dbReference>
<dbReference type="InterPro" id="IPR009014">
    <property type="entry name" value="Transketo_C/PFOR_II"/>
</dbReference>